<feature type="transmembrane region" description="Helical" evidence="8">
    <location>
        <begin position="39"/>
        <end position="55"/>
    </location>
</feature>
<dbReference type="PANTHER" id="PTHR36838:SF3">
    <property type="entry name" value="TRANSPORTER AUXIN EFFLUX CARRIER EC FAMILY"/>
    <property type="match status" value="1"/>
</dbReference>
<sequence length="304" mass="31262">MLDVLTGFAIIFVVIGVGFVLAHRGVIGKGEARLQFNRTAFWAATPALIFSSVATSDTSAFASPVVAVIAAASVATMAVYWLCSRLLFPRSGAETMAGAAAASYYNSVNIGLPIATYVIGDATYVIPALVLQMAVLSPFIIAGLNAQGTSLRSIWSSVVSGVTAPVVLAAVAGFIVSAAQWQVPDVVMKPLEILGGASIPMILMSFGASLKGDALLEEDRLPTLTATILKLVGMPAVALAVGAALGLNGAELYAALILAALPTAQNVYNYAATYEVGETVARDTVFLTTFLSLPAMLAIAALFG</sequence>
<comment type="caution">
    <text evidence="9">The sequence shown here is derived from an EMBL/GenBank/DDBJ whole genome shotgun (WGS) entry which is preliminary data.</text>
</comment>
<dbReference type="GO" id="GO:0055085">
    <property type="term" value="P:transmembrane transport"/>
    <property type="evidence" value="ECO:0007669"/>
    <property type="project" value="InterPro"/>
</dbReference>
<dbReference type="InterPro" id="IPR038770">
    <property type="entry name" value="Na+/solute_symporter_sf"/>
</dbReference>
<protein>
    <submittedName>
        <fullName evidence="9">AEC family transporter</fullName>
    </submittedName>
</protein>
<feature type="transmembrane region" description="Helical" evidence="8">
    <location>
        <begin position="125"/>
        <end position="146"/>
    </location>
</feature>
<evidence type="ECO:0000256" key="8">
    <source>
        <dbReference type="SAM" id="Phobius"/>
    </source>
</evidence>
<comment type="similarity">
    <text evidence="2">Belongs to the auxin efflux carrier (TC 2.A.69) family.</text>
</comment>
<dbReference type="Pfam" id="PF03547">
    <property type="entry name" value="Mem_trans"/>
    <property type="match status" value="1"/>
</dbReference>
<reference evidence="9 10" key="1">
    <citation type="submission" date="2020-12" db="EMBL/GenBank/DDBJ databases">
        <title>Draft genome sequence of the commensal strain Corynebacterium tuberculostearicum MFP09/CIP 102622 isolated from human skin.</title>
        <authorList>
            <person name="Boukerb A.M."/>
            <person name="Janvier X."/>
            <person name="Feuilloley M.G.J."/>
            <person name="Groboillot A."/>
        </authorList>
    </citation>
    <scope>NUCLEOTIDE SEQUENCE [LARGE SCALE GENOMIC DNA]</scope>
    <source>
        <strain evidence="9 10">CIP 102622</strain>
    </source>
</reference>
<dbReference type="EMBL" id="JAEHFL010000011">
    <property type="protein sequence ID" value="MBK3428455.1"/>
    <property type="molecule type" value="Genomic_DNA"/>
</dbReference>
<feature type="transmembrane region" description="Helical" evidence="8">
    <location>
        <begin position="6"/>
        <end position="27"/>
    </location>
</feature>
<dbReference type="InterPro" id="IPR004776">
    <property type="entry name" value="Mem_transp_PIN-like"/>
</dbReference>
<feature type="transmembrane region" description="Helical" evidence="8">
    <location>
        <begin position="61"/>
        <end position="83"/>
    </location>
</feature>
<feature type="transmembrane region" description="Helical" evidence="8">
    <location>
        <begin position="284"/>
        <end position="303"/>
    </location>
</feature>
<feature type="transmembrane region" description="Helical" evidence="8">
    <location>
        <begin position="253"/>
        <end position="272"/>
    </location>
</feature>
<feature type="transmembrane region" description="Helical" evidence="8">
    <location>
        <begin position="158"/>
        <end position="181"/>
    </location>
</feature>
<comment type="subcellular location">
    <subcellularLocation>
        <location evidence="1">Cell membrane</location>
        <topology evidence="1">Multi-pass membrane protein</topology>
    </subcellularLocation>
</comment>
<keyword evidence="3" id="KW-0813">Transport</keyword>
<keyword evidence="10" id="KW-1185">Reference proteome</keyword>
<dbReference type="PANTHER" id="PTHR36838">
    <property type="entry name" value="AUXIN EFFLUX CARRIER FAMILY PROTEIN"/>
    <property type="match status" value="1"/>
</dbReference>
<evidence type="ECO:0000256" key="7">
    <source>
        <dbReference type="ARBA" id="ARBA00023136"/>
    </source>
</evidence>
<keyword evidence="7 8" id="KW-0472">Membrane</keyword>
<keyword evidence="6 8" id="KW-1133">Transmembrane helix</keyword>
<dbReference type="GO" id="GO:0005886">
    <property type="term" value="C:plasma membrane"/>
    <property type="evidence" value="ECO:0007669"/>
    <property type="project" value="UniProtKB-SubCell"/>
</dbReference>
<feature type="transmembrane region" description="Helical" evidence="8">
    <location>
        <begin position="228"/>
        <end position="247"/>
    </location>
</feature>
<keyword evidence="5 8" id="KW-0812">Transmembrane</keyword>
<dbReference type="Proteomes" id="UP000603369">
    <property type="component" value="Unassembled WGS sequence"/>
</dbReference>
<feature type="transmembrane region" description="Helical" evidence="8">
    <location>
        <begin position="95"/>
        <end position="119"/>
    </location>
</feature>
<evidence type="ECO:0000256" key="5">
    <source>
        <dbReference type="ARBA" id="ARBA00022692"/>
    </source>
</evidence>
<evidence type="ECO:0000256" key="1">
    <source>
        <dbReference type="ARBA" id="ARBA00004651"/>
    </source>
</evidence>
<name>A0A8I1HVK0_9CORY</name>
<proteinExistence type="inferred from homology"/>
<evidence type="ECO:0000256" key="4">
    <source>
        <dbReference type="ARBA" id="ARBA00022475"/>
    </source>
</evidence>
<evidence type="ECO:0000256" key="3">
    <source>
        <dbReference type="ARBA" id="ARBA00022448"/>
    </source>
</evidence>
<dbReference type="Gene3D" id="1.20.1530.20">
    <property type="match status" value="1"/>
</dbReference>
<dbReference type="RefSeq" id="WP_150850724.1">
    <property type="nucleotide sequence ID" value="NZ_JAEHFL010000011.1"/>
</dbReference>
<accession>A0A8I1HVK0</accession>
<keyword evidence="4" id="KW-1003">Cell membrane</keyword>
<gene>
    <name evidence="9" type="ORF">JDP02_08035</name>
</gene>
<evidence type="ECO:0000313" key="10">
    <source>
        <dbReference type="Proteomes" id="UP000603369"/>
    </source>
</evidence>
<dbReference type="AlphaFoldDB" id="A0A8I1HVK0"/>
<evidence type="ECO:0000256" key="2">
    <source>
        <dbReference type="ARBA" id="ARBA00010145"/>
    </source>
</evidence>
<evidence type="ECO:0000313" key="9">
    <source>
        <dbReference type="EMBL" id="MBK3428455.1"/>
    </source>
</evidence>
<evidence type="ECO:0000256" key="6">
    <source>
        <dbReference type="ARBA" id="ARBA00022989"/>
    </source>
</evidence>
<organism evidence="9 10">
    <name type="scientific">Corynebacterium tuberculostearicum</name>
    <dbReference type="NCBI Taxonomy" id="38304"/>
    <lineage>
        <taxon>Bacteria</taxon>
        <taxon>Bacillati</taxon>
        <taxon>Actinomycetota</taxon>
        <taxon>Actinomycetes</taxon>
        <taxon>Mycobacteriales</taxon>
        <taxon>Corynebacteriaceae</taxon>
        <taxon>Corynebacterium</taxon>
    </lineage>
</organism>